<evidence type="ECO:0000313" key="1">
    <source>
        <dbReference type="EMBL" id="NYF44631.1"/>
    </source>
</evidence>
<proteinExistence type="predicted"/>
<protein>
    <submittedName>
        <fullName evidence="1">Uncharacterized protein</fullName>
    </submittedName>
</protein>
<dbReference type="Proteomes" id="UP000576393">
    <property type="component" value="Unassembled WGS sequence"/>
</dbReference>
<accession>A0A852VE30</accession>
<dbReference type="EMBL" id="JACCCO010000004">
    <property type="protein sequence ID" value="NYF44631.1"/>
    <property type="molecule type" value="Genomic_DNA"/>
</dbReference>
<reference evidence="1 2" key="1">
    <citation type="submission" date="2020-07" db="EMBL/GenBank/DDBJ databases">
        <title>Sequencing the genomes of 1000 actinobacteria strains.</title>
        <authorList>
            <person name="Klenk H.-P."/>
        </authorList>
    </citation>
    <scope>NUCLEOTIDE SEQUENCE [LARGE SCALE GENOMIC DNA]</scope>
    <source>
        <strain evidence="1 2">DSM 45763</strain>
    </source>
</reference>
<sequence length="55" mass="5998">MIGPSWGGTLVPEAGKQVTVYTDHRPEPIGVSANHRAGARRLARFHGMRFTCLHG</sequence>
<keyword evidence="2" id="KW-1185">Reference proteome</keyword>
<name>A0A852VE30_9ACTN</name>
<dbReference type="RefSeq" id="WP_179829106.1">
    <property type="nucleotide sequence ID" value="NZ_JACCCO010000004.1"/>
</dbReference>
<dbReference type="AlphaFoldDB" id="A0A852VE30"/>
<evidence type="ECO:0000313" key="2">
    <source>
        <dbReference type="Proteomes" id="UP000576393"/>
    </source>
</evidence>
<gene>
    <name evidence="1" type="ORF">HDA43_006873</name>
</gene>
<organism evidence="1 2">
    <name type="scientific">Streptosporangium sandarakinum</name>
    <dbReference type="NCBI Taxonomy" id="1260955"/>
    <lineage>
        <taxon>Bacteria</taxon>
        <taxon>Bacillati</taxon>
        <taxon>Actinomycetota</taxon>
        <taxon>Actinomycetes</taxon>
        <taxon>Streptosporangiales</taxon>
        <taxon>Streptosporangiaceae</taxon>
        <taxon>Streptosporangium</taxon>
    </lineage>
</organism>
<comment type="caution">
    <text evidence="1">The sequence shown here is derived from an EMBL/GenBank/DDBJ whole genome shotgun (WGS) entry which is preliminary data.</text>
</comment>